<dbReference type="GO" id="GO:0044718">
    <property type="term" value="P:siderophore transmembrane transport"/>
    <property type="evidence" value="ECO:0007669"/>
    <property type="project" value="TreeGrafter"/>
</dbReference>
<evidence type="ECO:0000256" key="8">
    <source>
        <dbReference type="ARBA" id="ARBA00023170"/>
    </source>
</evidence>
<name>U7UM50_9FIRM</name>
<evidence type="ECO:0000313" key="12">
    <source>
        <dbReference type="Proteomes" id="UP000017090"/>
    </source>
</evidence>
<dbReference type="OrthoDB" id="101167at2"/>
<dbReference type="InterPro" id="IPR036942">
    <property type="entry name" value="Beta-barrel_TonB_sf"/>
</dbReference>
<sequence>MQVNVEGRRVRGDGDLLPYPSFFLRADSGQIGKMRFTAYGGKRDIMPIYDNAGLHLLPESIITADLGTYKNSLRYFGTAANVGVSAEYDLDENNTLGLHADHYKEDLKRDIKHTNIIFEPYQKFKRTADRNTYGLSWKGKNKGKTDWNVEMNYSRMNEDDITITSDDNKSIYEGKNTLNYIDDIDHREYNFKASANTQVSDEHLLTYGFSYTDERGRGSRLKNAPDTHVRRIDPWDYDKSLGVHAETGEPSSTVHNHRFVKGDDGIPRWDSDYEYYGYDKADPTTVAPAFTYADYLRYADGSTYGPWIAVQQNPEDYAKYEAFRKQLLADPANQSPWADKDPVLPVRYYRGYYGTKLNGKEFKEEYRNRANEQTIGEAKIRKESFFLQDTWQMTDRMILTPVLRLDHSNLFGTNITANMGMTYNLDGVGKRRLKMNAGTGYTEPGMGELYYNWEMYGGSPMGLSAGRLGWYWTGNPGLKPEKSFNIDLSVEGENKHTYAKAGLFYNRIHDYMTTYFTGNLLDFHPEINESNPAGAWKVLNPPDMIYSFKNIGKAEIFGIEAEAEHKMGSHWKAKLGYTYLHAVNKSDPTMPRQLLDKPQHKVDIGLTYTNDKSGWSGSVWGDYYIHMLDSNSVAGKGNYMVSYSDPDNKQRSVIKYHFAEGGTQRYEKKTFGLWNILIQKKIDKDSLVYFGIDNIFNHHDYERALQERVYKFGVNIKFGYHPADPSRKGAQRSQPIQADGENIILRKDMSARDPLADTVAGQGDFFITRPFDSDKKEGIKVLGDYRSRWNAYTGMSRPSATVTAGSHVGDVVKNILDKGNHGFEQRLRLGVDVRIGENMNVTVLGSASGMSGVDAAHDVTESRGLNRRRLDIADVTGHVKKWDFSAGRLTEPMGVTGYWFGKEFDGARAVWTGEKSQVRFGYGTFKHSTGITDSAYTRAVQEPFYRVPTVAEFLGTKDGQMGRPTFVIVKDAGPTINFYQQLEKAKTEAEQAAIVKRMTELVQQAYGEELRPYLKDIGVSGPVFTYSYVDKNHVKQQQDVYTTVDKTSILDTSYIGAPSEKAYLREWMAKDGNLEKAAKLYQAHWESIKARLEKKGATQVQPDGGEVTDWKAFVRDRMAAMPEATPMSENVAVIGQTVQDEHGKYHSEMVKTSNRVSSYWYAVKMALEFSDQHSELPREKLGRVTGQVVKVTGTVLQRDA</sequence>
<feature type="domain" description="TonB-dependent receptor-like beta-barrel" evidence="10">
    <location>
        <begin position="199"/>
        <end position="695"/>
    </location>
</feature>
<dbReference type="SUPFAM" id="SSF56935">
    <property type="entry name" value="Porins"/>
    <property type="match status" value="1"/>
</dbReference>
<evidence type="ECO:0000313" key="11">
    <source>
        <dbReference type="EMBL" id="ERT60497.1"/>
    </source>
</evidence>
<evidence type="ECO:0000256" key="7">
    <source>
        <dbReference type="ARBA" id="ARBA00023136"/>
    </source>
</evidence>
<feature type="non-terminal residue" evidence="11">
    <location>
        <position position="1200"/>
    </location>
</feature>
<keyword evidence="2" id="KW-0813">Transport</keyword>
<dbReference type="eggNOG" id="COG4771">
    <property type="taxonomic scope" value="Bacteria"/>
</dbReference>
<keyword evidence="8" id="KW-0675">Receptor</keyword>
<accession>U7UM50</accession>
<organism evidence="11 12">
    <name type="scientific">Megasphaera vaginalis</name>
    <name type="common">ex Srinivasan et al. 2021</name>
    <dbReference type="NCBI Taxonomy" id="1111454"/>
    <lineage>
        <taxon>Bacteria</taxon>
        <taxon>Bacillati</taxon>
        <taxon>Bacillota</taxon>
        <taxon>Negativicutes</taxon>
        <taxon>Veillonellales</taxon>
        <taxon>Veillonellaceae</taxon>
        <taxon>Megasphaera</taxon>
    </lineage>
</organism>
<dbReference type="Proteomes" id="UP000017090">
    <property type="component" value="Unassembled WGS sequence"/>
</dbReference>
<dbReference type="InterPro" id="IPR039426">
    <property type="entry name" value="TonB-dep_rcpt-like"/>
</dbReference>
<dbReference type="RefSeq" id="WP_023053380.1">
    <property type="nucleotide sequence ID" value="NZ_AWXA01000021.1"/>
</dbReference>
<dbReference type="Gene3D" id="2.40.170.20">
    <property type="entry name" value="TonB-dependent receptor, beta-barrel domain"/>
    <property type="match status" value="2"/>
</dbReference>
<dbReference type="AlphaFoldDB" id="U7UM50"/>
<dbReference type="EMBL" id="AWXA01000021">
    <property type="protein sequence ID" value="ERT60497.1"/>
    <property type="molecule type" value="Genomic_DNA"/>
</dbReference>
<comment type="subcellular location">
    <subcellularLocation>
        <location evidence="1">Cell outer membrane</location>
        <topology evidence="1">Multi-pass membrane protein</topology>
    </subcellularLocation>
</comment>
<reference evidence="11 12" key="1">
    <citation type="submission" date="2013-09" db="EMBL/GenBank/DDBJ databases">
        <authorList>
            <person name="Durkin A.S."/>
            <person name="Haft D.R."/>
            <person name="McCorrison J."/>
            <person name="Torralba M."/>
            <person name="Gillis M."/>
            <person name="Haft D.H."/>
            <person name="Methe B."/>
            <person name="Sutton G."/>
            <person name="Nelson K.E."/>
        </authorList>
    </citation>
    <scope>NUCLEOTIDE SEQUENCE [LARGE SCALE GENOMIC DNA]</scope>
    <source>
        <strain evidence="11 12">BV3C16-1</strain>
    </source>
</reference>
<gene>
    <name evidence="11" type="ORF">HMPREF1250_0728</name>
</gene>
<dbReference type="InterPro" id="IPR000531">
    <property type="entry name" value="Beta-barrel_TonB"/>
</dbReference>
<keyword evidence="6" id="KW-0798">TonB box</keyword>
<dbReference type="GO" id="GO:0009279">
    <property type="term" value="C:cell outer membrane"/>
    <property type="evidence" value="ECO:0007669"/>
    <property type="project" value="UniProtKB-SubCell"/>
</dbReference>
<dbReference type="Pfam" id="PF00593">
    <property type="entry name" value="TonB_dep_Rec_b-barrel"/>
    <property type="match status" value="1"/>
</dbReference>
<keyword evidence="9" id="KW-0998">Cell outer membrane</keyword>
<comment type="caution">
    <text evidence="11">The sequence shown here is derived from an EMBL/GenBank/DDBJ whole genome shotgun (WGS) entry which is preliminary data.</text>
</comment>
<evidence type="ECO:0000259" key="10">
    <source>
        <dbReference type="Pfam" id="PF00593"/>
    </source>
</evidence>
<dbReference type="GO" id="GO:0015344">
    <property type="term" value="F:siderophore uptake transmembrane transporter activity"/>
    <property type="evidence" value="ECO:0007669"/>
    <property type="project" value="TreeGrafter"/>
</dbReference>
<evidence type="ECO:0000256" key="9">
    <source>
        <dbReference type="ARBA" id="ARBA00023237"/>
    </source>
</evidence>
<keyword evidence="5" id="KW-0732">Signal</keyword>
<evidence type="ECO:0000256" key="3">
    <source>
        <dbReference type="ARBA" id="ARBA00022452"/>
    </source>
</evidence>
<dbReference type="STRING" id="1111454.HMPREF1250_0728"/>
<protein>
    <recommendedName>
        <fullName evidence="10">TonB-dependent receptor-like beta-barrel domain-containing protein</fullName>
    </recommendedName>
</protein>
<evidence type="ECO:0000256" key="6">
    <source>
        <dbReference type="ARBA" id="ARBA00023077"/>
    </source>
</evidence>
<keyword evidence="3" id="KW-1134">Transmembrane beta strand</keyword>
<keyword evidence="4" id="KW-0812">Transmembrane</keyword>
<evidence type="ECO:0000256" key="2">
    <source>
        <dbReference type="ARBA" id="ARBA00022448"/>
    </source>
</evidence>
<dbReference type="PANTHER" id="PTHR30069:SF29">
    <property type="entry name" value="HEMOGLOBIN AND HEMOGLOBIN-HAPTOGLOBIN-BINDING PROTEIN 1-RELATED"/>
    <property type="match status" value="1"/>
</dbReference>
<evidence type="ECO:0000256" key="1">
    <source>
        <dbReference type="ARBA" id="ARBA00004571"/>
    </source>
</evidence>
<keyword evidence="12" id="KW-1185">Reference proteome</keyword>
<dbReference type="PANTHER" id="PTHR30069">
    <property type="entry name" value="TONB-DEPENDENT OUTER MEMBRANE RECEPTOR"/>
    <property type="match status" value="1"/>
</dbReference>
<proteinExistence type="predicted"/>
<evidence type="ECO:0000256" key="5">
    <source>
        <dbReference type="ARBA" id="ARBA00022729"/>
    </source>
</evidence>
<evidence type="ECO:0000256" key="4">
    <source>
        <dbReference type="ARBA" id="ARBA00022692"/>
    </source>
</evidence>
<keyword evidence="7" id="KW-0472">Membrane</keyword>